<dbReference type="RefSeq" id="WP_002695268.1">
    <property type="nucleotide sequence ID" value="NZ_AAWS01000007.1"/>
</dbReference>
<evidence type="ECO:0000256" key="3">
    <source>
        <dbReference type="ARBA" id="ARBA00022559"/>
    </source>
</evidence>
<keyword evidence="7" id="KW-0676">Redox-active center</keyword>
<keyword evidence="14" id="KW-1185">Reference proteome</keyword>
<evidence type="ECO:0000256" key="8">
    <source>
        <dbReference type="ARBA" id="ARBA00032824"/>
    </source>
</evidence>
<comment type="catalytic activity">
    <reaction evidence="11">
        <text>a hydroperoxide + [thioredoxin]-dithiol = an alcohol + [thioredoxin]-disulfide + H2O</text>
        <dbReference type="Rhea" id="RHEA:62620"/>
        <dbReference type="Rhea" id="RHEA-COMP:10698"/>
        <dbReference type="Rhea" id="RHEA-COMP:10700"/>
        <dbReference type="ChEBI" id="CHEBI:15377"/>
        <dbReference type="ChEBI" id="CHEBI:29950"/>
        <dbReference type="ChEBI" id="CHEBI:30879"/>
        <dbReference type="ChEBI" id="CHEBI:35924"/>
        <dbReference type="ChEBI" id="CHEBI:50058"/>
        <dbReference type="EC" id="1.11.1.24"/>
    </reaction>
</comment>
<evidence type="ECO:0000256" key="5">
    <source>
        <dbReference type="ARBA" id="ARBA00023002"/>
    </source>
</evidence>
<gene>
    <name evidence="13" type="ORF">M23134_08155</name>
</gene>
<comment type="function">
    <text evidence="1">Thiol-specific peroxidase that catalyzes the reduction of hydrogen peroxide and organic hydroperoxides to water and alcohols, respectively. Plays a role in cell protection against oxidative stress by detoxifying peroxides and as sensor of hydrogen peroxide-mediated signaling events.</text>
</comment>
<keyword evidence="5" id="KW-0560">Oxidoreductase</keyword>
<dbReference type="InterPro" id="IPR036249">
    <property type="entry name" value="Thioredoxin-like_sf"/>
</dbReference>
<dbReference type="PROSITE" id="PS51352">
    <property type="entry name" value="THIOREDOXIN_2"/>
    <property type="match status" value="1"/>
</dbReference>
<dbReference type="EMBL" id="AAWS01000007">
    <property type="protein sequence ID" value="EAY30326.1"/>
    <property type="molecule type" value="Genomic_DNA"/>
</dbReference>
<dbReference type="SUPFAM" id="SSF52833">
    <property type="entry name" value="Thioredoxin-like"/>
    <property type="match status" value="1"/>
</dbReference>
<evidence type="ECO:0000256" key="1">
    <source>
        <dbReference type="ARBA" id="ARBA00003330"/>
    </source>
</evidence>
<evidence type="ECO:0000256" key="6">
    <source>
        <dbReference type="ARBA" id="ARBA00023157"/>
    </source>
</evidence>
<dbReference type="eggNOG" id="COG1225">
    <property type="taxonomic scope" value="Bacteria"/>
</dbReference>
<dbReference type="CDD" id="cd02970">
    <property type="entry name" value="PRX_like2"/>
    <property type="match status" value="1"/>
</dbReference>
<dbReference type="Gene3D" id="3.40.30.10">
    <property type="entry name" value="Glutaredoxin"/>
    <property type="match status" value="1"/>
</dbReference>
<evidence type="ECO:0000256" key="2">
    <source>
        <dbReference type="ARBA" id="ARBA00013017"/>
    </source>
</evidence>
<dbReference type="GO" id="GO:0045454">
    <property type="term" value="P:cell redox homeostasis"/>
    <property type="evidence" value="ECO:0007669"/>
    <property type="project" value="TreeGrafter"/>
</dbReference>
<evidence type="ECO:0000313" key="13">
    <source>
        <dbReference type="EMBL" id="EAY30326.1"/>
    </source>
</evidence>
<comment type="caution">
    <text evidence="13">The sequence shown here is derived from an EMBL/GenBank/DDBJ whole genome shotgun (WGS) entry which is preliminary data.</text>
</comment>
<reference evidence="13 14" key="1">
    <citation type="submission" date="2007-01" db="EMBL/GenBank/DDBJ databases">
        <authorList>
            <person name="Haygood M."/>
            <person name="Podell S."/>
            <person name="Anderson C."/>
            <person name="Hopkinson B."/>
            <person name="Roe K."/>
            <person name="Barbeau K."/>
            <person name="Gaasterland T."/>
            <person name="Ferriera S."/>
            <person name="Johnson J."/>
            <person name="Kravitz S."/>
            <person name="Beeson K."/>
            <person name="Sutton G."/>
            <person name="Rogers Y.-H."/>
            <person name="Friedman R."/>
            <person name="Frazier M."/>
            <person name="Venter J.C."/>
        </authorList>
    </citation>
    <scope>NUCLEOTIDE SEQUENCE [LARGE SCALE GENOMIC DNA]</scope>
    <source>
        <strain evidence="13 14">ATCC 23134</strain>
    </source>
</reference>
<dbReference type="InterPro" id="IPR000866">
    <property type="entry name" value="AhpC/TSA"/>
</dbReference>
<comment type="similarity">
    <text evidence="9">Belongs to the peroxiredoxin family. BCP/PrxQ subfamily.</text>
</comment>
<feature type="domain" description="Thioredoxin" evidence="12">
    <location>
        <begin position="43"/>
        <end position="220"/>
    </location>
</feature>
<dbReference type="GO" id="GO:0034599">
    <property type="term" value="P:cellular response to oxidative stress"/>
    <property type="evidence" value="ECO:0007669"/>
    <property type="project" value="TreeGrafter"/>
</dbReference>
<sequence>MTLQEELDTLKAKAQSANGGETVLGHHDFVQDINNSGKLEQVPQLGDIAPPFMLPDDKGNIVSSNTLLEKGPLIISFFRGDWCVFCSLELRALQRSLAEFKKLGASLIGISPQSVSYSHMVADKRNVQYNVLSDEGNKIADSYGLMFSMPNQMINAFSAFGVDLKAINGSQSSVDVPVPATFVLNAEGRVVYRFVDADYTKRAEPAAIIASLMEINAQAA</sequence>
<evidence type="ECO:0000313" key="14">
    <source>
        <dbReference type="Proteomes" id="UP000004095"/>
    </source>
</evidence>
<name>A1ZH57_MICM2</name>
<accession>A1ZH57</accession>
<evidence type="ECO:0000256" key="10">
    <source>
        <dbReference type="ARBA" id="ARBA00042639"/>
    </source>
</evidence>
<dbReference type="PANTHER" id="PTHR42801">
    <property type="entry name" value="THIOREDOXIN-DEPENDENT PEROXIDE REDUCTASE"/>
    <property type="match status" value="1"/>
</dbReference>
<evidence type="ECO:0000256" key="4">
    <source>
        <dbReference type="ARBA" id="ARBA00022862"/>
    </source>
</evidence>
<evidence type="ECO:0000256" key="11">
    <source>
        <dbReference type="ARBA" id="ARBA00049091"/>
    </source>
</evidence>
<dbReference type="Pfam" id="PF00578">
    <property type="entry name" value="AhpC-TSA"/>
    <property type="match status" value="1"/>
</dbReference>
<protein>
    <recommendedName>
        <fullName evidence="2">thioredoxin-dependent peroxiredoxin</fullName>
        <ecNumber evidence="2">1.11.1.24</ecNumber>
    </recommendedName>
    <alternativeName>
        <fullName evidence="8">Thioredoxin peroxidase</fullName>
    </alternativeName>
    <alternativeName>
        <fullName evidence="10">Thioredoxin-dependent peroxiredoxin Bcp</fullName>
    </alternativeName>
</protein>
<dbReference type="GO" id="GO:0008379">
    <property type="term" value="F:thioredoxin peroxidase activity"/>
    <property type="evidence" value="ECO:0007669"/>
    <property type="project" value="TreeGrafter"/>
</dbReference>
<keyword evidence="6" id="KW-1015">Disulfide bond</keyword>
<dbReference type="Proteomes" id="UP000004095">
    <property type="component" value="Unassembled WGS sequence"/>
</dbReference>
<keyword evidence="3" id="KW-0575">Peroxidase</keyword>
<proteinExistence type="inferred from homology"/>
<dbReference type="AlphaFoldDB" id="A1ZH57"/>
<evidence type="ECO:0000259" key="12">
    <source>
        <dbReference type="PROSITE" id="PS51352"/>
    </source>
</evidence>
<evidence type="ECO:0000256" key="9">
    <source>
        <dbReference type="ARBA" id="ARBA00038489"/>
    </source>
</evidence>
<dbReference type="InterPro" id="IPR013766">
    <property type="entry name" value="Thioredoxin_domain"/>
</dbReference>
<organism evidence="13 14">
    <name type="scientific">Microscilla marina ATCC 23134</name>
    <dbReference type="NCBI Taxonomy" id="313606"/>
    <lineage>
        <taxon>Bacteria</taxon>
        <taxon>Pseudomonadati</taxon>
        <taxon>Bacteroidota</taxon>
        <taxon>Cytophagia</taxon>
        <taxon>Cytophagales</taxon>
        <taxon>Microscillaceae</taxon>
        <taxon>Microscilla</taxon>
    </lineage>
</organism>
<dbReference type="EC" id="1.11.1.24" evidence="2"/>
<evidence type="ECO:0000256" key="7">
    <source>
        <dbReference type="ARBA" id="ARBA00023284"/>
    </source>
</evidence>
<dbReference type="OrthoDB" id="9809746at2"/>
<dbReference type="PANTHER" id="PTHR42801:SF7">
    <property type="entry name" value="SLL1159 PROTEIN"/>
    <property type="match status" value="1"/>
</dbReference>
<keyword evidence="4" id="KW-0049">Antioxidant</keyword>
<dbReference type="InterPro" id="IPR050924">
    <property type="entry name" value="Peroxiredoxin_BCP/PrxQ"/>
</dbReference>
<dbReference type="GO" id="GO:0005737">
    <property type="term" value="C:cytoplasm"/>
    <property type="evidence" value="ECO:0007669"/>
    <property type="project" value="TreeGrafter"/>
</dbReference>